<comment type="caution">
    <text evidence="2">The sequence shown here is derived from an EMBL/GenBank/DDBJ whole genome shotgun (WGS) entry which is preliminary data.</text>
</comment>
<name>A0A937RQC2_9ACTN</name>
<evidence type="ECO:0000313" key="2">
    <source>
        <dbReference type="EMBL" id="MBL7630041.1"/>
    </source>
</evidence>
<dbReference type="RefSeq" id="WP_202999409.1">
    <property type="nucleotide sequence ID" value="NZ_JADWYU010000085.1"/>
</dbReference>
<evidence type="ECO:0000256" key="1">
    <source>
        <dbReference type="SAM" id="MobiDB-lite"/>
    </source>
</evidence>
<feature type="region of interest" description="Disordered" evidence="1">
    <location>
        <begin position="53"/>
        <end position="119"/>
    </location>
</feature>
<reference evidence="2" key="1">
    <citation type="submission" date="2020-12" db="EMBL/GenBank/DDBJ databases">
        <title>Genomic characterization of non-nitrogen-fixing Frankia strains.</title>
        <authorList>
            <person name="Carlos-Shanley C."/>
            <person name="Guerra T."/>
            <person name="Hahn D."/>
        </authorList>
    </citation>
    <scope>NUCLEOTIDE SEQUENCE</scope>
    <source>
        <strain evidence="2">CN6</strain>
    </source>
</reference>
<protein>
    <submittedName>
        <fullName evidence="2">Uncharacterized protein</fullName>
    </submittedName>
</protein>
<evidence type="ECO:0000313" key="3">
    <source>
        <dbReference type="Proteomes" id="UP000604475"/>
    </source>
</evidence>
<sequence>MERMTGVPGGGAALGLPGLVAAARALTDSADYGSLALWGGRVAHGLRFTSRCLSGSPSPNAPARLTDPARADQPEGPPTAGPSAGGQPCADSSPAPAPARDLPTDERPAADPAAAGAGEHVTGVEQIAGLDATWPTEPVTRLLVLAPAAIGHLLGDDDQACRFQFCGPVAGRAHWVSIAFGGWVAAVPAVDAARLTAHFADRHPTADLFDLGERWTMLEIDVVEAIVRTEQSCTHLDTEDARSLLTS</sequence>
<keyword evidence="3" id="KW-1185">Reference proteome</keyword>
<dbReference type="Proteomes" id="UP000604475">
    <property type="component" value="Unassembled WGS sequence"/>
</dbReference>
<dbReference type="AlphaFoldDB" id="A0A937RQC2"/>
<gene>
    <name evidence="2" type="ORF">I7412_23300</name>
</gene>
<organism evidence="2 3">
    <name type="scientific">Frankia nepalensis</name>
    <dbReference type="NCBI Taxonomy" id="1836974"/>
    <lineage>
        <taxon>Bacteria</taxon>
        <taxon>Bacillati</taxon>
        <taxon>Actinomycetota</taxon>
        <taxon>Actinomycetes</taxon>
        <taxon>Frankiales</taxon>
        <taxon>Frankiaceae</taxon>
        <taxon>Frankia</taxon>
    </lineage>
</organism>
<proteinExistence type="predicted"/>
<dbReference type="EMBL" id="JAEACQ010000242">
    <property type="protein sequence ID" value="MBL7630041.1"/>
    <property type="molecule type" value="Genomic_DNA"/>
</dbReference>
<accession>A0A937RQC2</accession>